<gene>
    <name evidence="2" type="ORF">THASP1DRAFT_18871</name>
</gene>
<reference evidence="3" key="1">
    <citation type="journal article" date="2018" name="Nat. Microbiol.">
        <title>Leveraging single-cell genomics to expand the fungal tree of life.</title>
        <authorList>
            <person name="Ahrendt S.R."/>
            <person name="Quandt C.A."/>
            <person name="Ciobanu D."/>
            <person name="Clum A."/>
            <person name="Salamov A."/>
            <person name="Andreopoulos B."/>
            <person name="Cheng J.F."/>
            <person name="Woyke T."/>
            <person name="Pelin A."/>
            <person name="Henrissat B."/>
            <person name="Reynolds N.K."/>
            <person name="Benny G.L."/>
            <person name="Smith M.E."/>
            <person name="James T.Y."/>
            <person name="Grigoriev I.V."/>
        </authorList>
    </citation>
    <scope>NUCLEOTIDE SEQUENCE [LARGE SCALE GENOMIC DNA]</scope>
    <source>
        <strain evidence="3">RSA 1356</strain>
    </source>
</reference>
<evidence type="ECO:0000313" key="2">
    <source>
        <dbReference type="EMBL" id="RKP06127.1"/>
    </source>
</evidence>
<feature type="transmembrane region" description="Helical" evidence="1">
    <location>
        <begin position="20"/>
        <end position="37"/>
    </location>
</feature>
<protein>
    <recommendedName>
        <fullName evidence="4">DUF1748-domain-containing protein</fullName>
    </recommendedName>
</protein>
<evidence type="ECO:0000313" key="3">
    <source>
        <dbReference type="Proteomes" id="UP000271241"/>
    </source>
</evidence>
<dbReference type="GO" id="GO:0005737">
    <property type="term" value="C:cytoplasm"/>
    <property type="evidence" value="ECO:0007669"/>
    <property type="project" value="TreeGrafter"/>
</dbReference>
<dbReference type="OrthoDB" id="16824at2759"/>
<dbReference type="STRING" id="78915.A0A4P9XK09"/>
<dbReference type="PANTHER" id="PTHR28075">
    <property type="entry name" value="CHROMOSOME 16, WHOLE GENOME SHOTGUN SEQUENCE"/>
    <property type="match status" value="1"/>
</dbReference>
<keyword evidence="1" id="KW-1133">Transmembrane helix</keyword>
<dbReference type="InterPro" id="IPR013726">
    <property type="entry name" value="Mitofissin"/>
</dbReference>
<keyword evidence="3" id="KW-1185">Reference proteome</keyword>
<accession>A0A4P9XK09</accession>
<dbReference type="PANTHER" id="PTHR28075:SF1">
    <property type="entry name" value="DUF1748-DOMAIN-CONTAINING PROTEIN"/>
    <property type="match status" value="1"/>
</dbReference>
<evidence type="ECO:0008006" key="4">
    <source>
        <dbReference type="Google" id="ProtNLM"/>
    </source>
</evidence>
<dbReference type="EMBL" id="KZ992947">
    <property type="protein sequence ID" value="RKP06127.1"/>
    <property type="molecule type" value="Genomic_DNA"/>
</dbReference>
<dbReference type="AlphaFoldDB" id="A0A4P9XK09"/>
<dbReference type="Proteomes" id="UP000271241">
    <property type="component" value="Unassembled WGS sequence"/>
</dbReference>
<keyword evidence="1" id="KW-0472">Membrane</keyword>
<keyword evidence="1" id="KW-0812">Transmembrane</keyword>
<name>A0A4P9XK09_9FUNG</name>
<evidence type="ECO:0000256" key="1">
    <source>
        <dbReference type="SAM" id="Phobius"/>
    </source>
</evidence>
<proteinExistence type="predicted"/>
<organism evidence="2 3">
    <name type="scientific">Thamnocephalis sphaerospora</name>
    <dbReference type="NCBI Taxonomy" id="78915"/>
    <lineage>
        <taxon>Eukaryota</taxon>
        <taxon>Fungi</taxon>
        <taxon>Fungi incertae sedis</taxon>
        <taxon>Zoopagomycota</taxon>
        <taxon>Zoopagomycotina</taxon>
        <taxon>Zoopagomycetes</taxon>
        <taxon>Zoopagales</taxon>
        <taxon>Sigmoideomycetaceae</taxon>
        <taxon>Thamnocephalis</taxon>
    </lineage>
</organism>
<dbReference type="Pfam" id="PF08520">
    <property type="entry name" value="Mitofissin"/>
    <property type="match status" value="1"/>
</dbReference>
<sequence>MEFALLAISLLRPYGMLGRIVHYAVDAVLVSATLAGIRRSTGISFNTEEIKSEDMRKYTQKYLDLGEFIVDQSVAFMGTSNYFKRSRD</sequence>